<evidence type="ECO:0000256" key="3">
    <source>
        <dbReference type="ARBA" id="ARBA00022801"/>
    </source>
</evidence>
<comment type="caution">
    <text evidence="7">The sequence shown here is derived from an EMBL/GenBank/DDBJ whole genome shotgun (WGS) entry which is preliminary data.</text>
</comment>
<feature type="signal peptide" evidence="5">
    <location>
        <begin position="1"/>
        <end position="28"/>
    </location>
</feature>
<dbReference type="InterPro" id="IPR029062">
    <property type="entry name" value="Class_I_gatase-like"/>
</dbReference>
<dbReference type="AlphaFoldDB" id="A0A495B381"/>
<evidence type="ECO:0000256" key="2">
    <source>
        <dbReference type="ARBA" id="ARBA00022670"/>
    </source>
</evidence>
<evidence type="ECO:0000256" key="4">
    <source>
        <dbReference type="ARBA" id="ARBA00022825"/>
    </source>
</evidence>
<proteinExistence type="inferred from homology"/>
<sequence length="590" mass="63479">MKQHTIKMGGLLAALALAWPLAPVPAQAEGHLLAVGGMLRASNQPVYQKFIELAGGVSNARIAIMPTASGSQSSSKRFRGELIALGVPEANISIVNIDRKNYQDTMNDPDTVKPLTLASAVWFVGGDQARIARALYNGDGSPSLAFQAIRALKERGGVVGGSSAGASIQGVWMPTAYGVVMDTLDFGVAARGNMRGTAVLKGSGLFDGVIDQHLDKLEETTSGRALRMASYLTSRNLKRGYGLDTNTAMWIKPDGTIEVLGEGYVTVMDVSSASNRFGIYGSEIRNVRLAMLGSGDRYDPARDVIVPDPGKVAIKAGDEYLNGNALIPDLSAVNSVGRAVIYGLADNKARQQQGLLTRYNPANGYHYGYRVNFSKGESFAAWSRFVDSLTNYTVRDVRMDIEPVDAMLGHPSRTLPVDIGRSKQQQAIAAVVFRGLMTTDAQRRFEPQRAITRAELANALQMTLNGELKAAEKPLLSDVAGDHPLREQIEIVVSNGWMSGYDRFWPRQAVTREEFALAVKRLAEVFQQRSLAQRATLLDAAQLGKGYDEAAELVVGEGLLAAPGGHFNGKAPVMREEVARVLAQVTGIAS</sequence>
<gene>
    <name evidence="7" type="ORF">C8E02_2795</name>
</gene>
<evidence type="ECO:0000256" key="1">
    <source>
        <dbReference type="ARBA" id="ARBA00006534"/>
    </source>
</evidence>
<accession>A0A495B381</accession>
<keyword evidence="3" id="KW-0378">Hydrolase</keyword>
<dbReference type="PANTHER" id="PTHR36175:SF1">
    <property type="entry name" value="CYANOPHYCINASE"/>
    <property type="match status" value="1"/>
</dbReference>
<dbReference type="PANTHER" id="PTHR36175">
    <property type="entry name" value="CYANOPHYCINASE"/>
    <property type="match status" value="1"/>
</dbReference>
<dbReference type="EMBL" id="RBID01000017">
    <property type="protein sequence ID" value="RKQ55419.1"/>
    <property type="molecule type" value="Genomic_DNA"/>
</dbReference>
<dbReference type="GO" id="GO:0006508">
    <property type="term" value="P:proteolysis"/>
    <property type="evidence" value="ECO:0007669"/>
    <property type="project" value="UniProtKB-KW"/>
</dbReference>
<feature type="chain" id="PRO_5019794001" evidence="5">
    <location>
        <begin position="29"/>
        <end position="590"/>
    </location>
</feature>
<keyword evidence="2" id="KW-0645">Protease</keyword>
<dbReference type="PROSITE" id="PS51272">
    <property type="entry name" value="SLH"/>
    <property type="match status" value="1"/>
</dbReference>
<reference evidence="7 8" key="1">
    <citation type="submission" date="2018-10" db="EMBL/GenBank/DDBJ databases">
        <title>Genomic Encyclopedia of Type Strains, Phase IV (KMG-IV): sequencing the most valuable type-strain genomes for metagenomic binning, comparative biology and taxonomic classification.</title>
        <authorList>
            <person name="Goeker M."/>
        </authorList>
    </citation>
    <scope>NUCLEOTIDE SEQUENCE [LARGE SCALE GENOMIC DNA]</scope>
    <source>
        <strain evidence="7 8">DSM 3303</strain>
    </source>
</reference>
<dbReference type="Gene3D" id="3.40.50.880">
    <property type="match status" value="1"/>
</dbReference>
<organism evidence="7 8">
    <name type="scientific">Vogesella indigofera</name>
    <name type="common">Pseudomonas indigofera</name>
    <dbReference type="NCBI Taxonomy" id="45465"/>
    <lineage>
        <taxon>Bacteria</taxon>
        <taxon>Pseudomonadati</taxon>
        <taxon>Pseudomonadota</taxon>
        <taxon>Betaproteobacteria</taxon>
        <taxon>Neisseriales</taxon>
        <taxon>Chromobacteriaceae</taxon>
        <taxon>Vogesella</taxon>
    </lineage>
</organism>
<dbReference type="Proteomes" id="UP000279384">
    <property type="component" value="Unassembled WGS sequence"/>
</dbReference>
<name>A0A495B381_VOGIN</name>
<evidence type="ECO:0000313" key="8">
    <source>
        <dbReference type="Proteomes" id="UP000279384"/>
    </source>
</evidence>
<feature type="domain" description="SLH" evidence="6">
    <location>
        <begin position="472"/>
        <end position="533"/>
    </location>
</feature>
<dbReference type="CDD" id="cd03129">
    <property type="entry name" value="GAT1_Peptidase_E_like"/>
    <property type="match status" value="1"/>
</dbReference>
<dbReference type="RefSeq" id="WP_211329251.1">
    <property type="nucleotide sequence ID" value="NZ_RBID01000017.1"/>
</dbReference>
<dbReference type="InterPro" id="IPR005320">
    <property type="entry name" value="Peptidase_S51"/>
</dbReference>
<comment type="similarity">
    <text evidence="1">Belongs to the peptidase S51 family.</text>
</comment>
<evidence type="ECO:0000256" key="5">
    <source>
        <dbReference type="SAM" id="SignalP"/>
    </source>
</evidence>
<dbReference type="SUPFAM" id="SSF52317">
    <property type="entry name" value="Class I glutamine amidotransferase-like"/>
    <property type="match status" value="1"/>
</dbReference>
<dbReference type="InterPro" id="IPR001119">
    <property type="entry name" value="SLH_dom"/>
</dbReference>
<keyword evidence="4" id="KW-0720">Serine protease</keyword>
<dbReference type="Pfam" id="PF00395">
    <property type="entry name" value="SLH"/>
    <property type="match status" value="2"/>
</dbReference>
<dbReference type="Pfam" id="PF03575">
    <property type="entry name" value="Peptidase_S51"/>
    <property type="match status" value="1"/>
</dbReference>
<evidence type="ECO:0000259" key="6">
    <source>
        <dbReference type="PROSITE" id="PS51272"/>
    </source>
</evidence>
<dbReference type="GO" id="GO:0008236">
    <property type="term" value="F:serine-type peptidase activity"/>
    <property type="evidence" value="ECO:0007669"/>
    <property type="project" value="UniProtKB-KW"/>
</dbReference>
<evidence type="ECO:0000313" key="7">
    <source>
        <dbReference type="EMBL" id="RKQ55419.1"/>
    </source>
</evidence>
<protein>
    <submittedName>
        <fullName evidence="7">Cyanophycinase</fullName>
    </submittedName>
</protein>
<keyword evidence="5" id="KW-0732">Signal</keyword>